<gene>
    <name evidence="10" type="ORF">PQR63_22475</name>
</gene>
<keyword evidence="6 9" id="KW-1133">Transmembrane helix</keyword>
<evidence type="ECO:0000256" key="9">
    <source>
        <dbReference type="SAM" id="Phobius"/>
    </source>
</evidence>
<evidence type="ECO:0000313" key="10">
    <source>
        <dbReference type="EMBL" id="MFL9881181.1"/>
    </source>
</evidence>
<protein>
    <submittedName>
        <fullName evidence="10">AI-2E family transporter</fullName>
    </submittedName>
</protein>
<dbReference type="InterPro" id="IPR002549">
    <property type="entry name" value="AI-2E-like"/>
</dbReference>
<keyword evidence="7 9" id="KW-0472">Membrane</keyword>
<feature type="transmembrane region" description="Helical" evidence="9">
    <location>
        <begin position="342"/>
        <end position="367"/>
    </location>
</feature>
<evidence type="ECO:0000256" key="7">
    <source>
        <dbReference type="ARBA" id="ARBA00023136"/>
    </source>
</evidence>
<organism evidence="10 11">
    <name type="scientific">Herbaspirillum rhizosphaerae</name>
    <dbReference type="NCBI Taxonomy" id="346179"/>
    <lineage>
        <taxon>Bacteria</taxon>
        <taxon>Pseudomonadati</taxon>
        <taxon>Pseudomonadota</taxon>
        <taxon>Betaproteobacteria</taxon>
        <taxon>Burkholderiales</taxon>
        <taxon>Oxalobacteraceae</taxon>
        <taxon>Herbaspirillum</taxon>
    </lineage>
</organism>
<proteinExistence type="inferred from homology"/>
<comment type="similarity">
    <text evidence="2">Belongs to the autoinducer-2 exporter (AI-2E) (TC 2.A.86) family.</text>
</comment>
<keyword evidence="4" id="KW-1003">Cell membrane</keyword>
<evidence type="ECO:0000256" key="6">
    <source>
        <dbReference type="ARBA" id="ARBA00022989"/>
    </source>
</evidence>
<feature type="transmembrane region" description="Helical" evidence="9">
    <location>
        <begin position="63"/>
        <end position="84"/>
    </location>
</feature>
<comment type="subcellular location">
    <subcellularLocation>
        <location evidence="1">Cell membrane</location>
        <topology evidence="1">Multi-pass membrane protein</topology>
    </subcellularLocation>
</comment>
<evidence type="ECO:0000313" key="11">
    <source>
        <dbReference type="Proteomes" id="UP001629214"/>
    </source>
</evidence>
<evidence type="ECO:0000256" key="5">
    <source>
        <dbReference type="ARBA" id="ARBA00022692"/>
    </source>
</evidence>
<name>A0ABW8ZDV0_9BURK</name>
<dbReference type="Pfam" id="PF01594">
    <property type="entry name" value="AI-2E_transport"/>
    <property type="match status" value="2"/>
</dbReference>
<evidence type="ECO:0000256" key="2">
    <source>
        <dbReference type="ARBA" id="ARBA00009773"/>
    </source>
</evidence>
<evidence type="ECO:0000256" key="8">
    <source>
        <dbReference type="SAM" id="MobiDB-lite"/>
    </source>
</evidence>
<dbReference type="PANTHER" id="PTHR21716">
    <property type="entry name" value="TRANSMEMBRANE PROTEIN"/>
    <property type="match status" value="1"/>
</dbReference>
<reference evidence="10 11" key="1">
    <citation type="journal article" date="2024" name="Chem. Sci.">
        <title>Discovery of megapolipeptins by genome mining of a Burkholderiales bacteria collection.</title>
        <authorList>
            <person name="Paulo B.S."/>
            <person name="Recchia M.J.J."/>
            <person name="Lee S."/>
            <person name="Fergusson C.H."/>
            <person name="Romanowski S.B."/>
            <person name="Hernandez A."/>
            <person name="Krull N."/>
            <person name="Liu D.Y."/>
            <person name="Cavanagh H."/>
            <person name="Bos A."/>
            <person name="Gray C.A."/>
            <person name="Murphy B.T."/>
            <person name="Linington R.G."/>
            <person name="Eustaquio A.S."/>
        </authorList>
    </citation>
    <scope>NUCLEOTIDE SEQUENCE [LARGE SCALE GENOMIC DNA]</scope>
    <source>
        <strain evidence="10 11">RL21-008-BIB-B</strain>
    </source>
</reference>
<feature type="transmembrane region" description="Helical" evidence="9">
    <location>
        <begin position="12"/>
        <end position="29"/>
    </location>
</feature>
<feature type="transmembrane region" description="Helical" evidence="9">
    <location>
        <begin position="35"/>
        <end position="51"/>
    </location>
</feature>
<keyword evidence="5 9" id="KW-0812">Transmembrane</keyword>
<evidence type="ECO:0000256" key="4">
    <source>
        <dbReference type="ARBA" id="ARBA00022475"/>
    </source>
</evidence>
<feature type="region of interest" description="Disordered" evidence="8">
    <location>
        <begin position="130"/>
        <end position="152"/>
    </location>
</feature>
<evidence type="ECO:0000256" key="1">
    <source>
        <dbReference type="ARBA" id="ARBA00004651"/>
    </source>
</evidence>
<feature type="transmembrane region" description="Helical" evidence="9">
    <location>
        <begin position="303"/>
        <end position="322"/>
    </location>
</feature>
<keyword evidence="3" id="KW-0813">Transport</keyword>
<keyword evidence="11" id="KW-1185">Reference proteome</keyword>
<sequence>MSSQQEPRRQSNQVAGILGTATVLALLYFGRDVLIPITLAIILSLLITPFIHRLRRIGLGQTLSVGVAVVTLALSLAAVGLIIGTQVVRIGASLPQYADTIRSKVSVLDHLTLGKLGELNGQAGRWIDNLSDQKDPGTAKSTTPASTSGGLGKLSAGSNTPIPVEIHSPPQKPLQLLTRIASSVWAPLETAGIVFVVLIFVLLEHEALRDRFIRLAGGNDLRATTVAVNDAGERLSRFFVSQFAVNIGVGVLVWIGLSILGLSQALLWGAMAAILRFIPYVGVWIAAFCATLLAAAISPGWSLAVMTLMLFLVIEIVFAQLVEPKLYGHTTGLSPLSVVIAAIFWSWIWGPVGLVLSTPLTLCLVVAGRYFRALNMFEILLGEIPALTLPQNFYQRALSGDTQEIIASARQILKRKSFAAYCDSVVVPALHLARADLDANAISKSEQLKVGSAIASVIEALGENPKWWRQYTRISMLEDVNIGRQLRRRREAVIGGTQGSFDVPAGTIVLGIGAGSGGDELAAEILVRILRKQNLDGRHVTLEEMGDAPPPDVKPGIVAMFCLVSIEPMKEQAQIESALVQMKQRLPNVKQLVLQIANPFEQLQLEDNAIEGAHEVVHSFEEAVQSCLRNLHVYDKPGLSSKS</sequence>
<dbReference type="EMBL" id="JAQQFR010000020">
    <property type="protein sequence ID" value="MFL9881181.1"/>
    <property type="molecule type" value="Genomic_DNA"/>
</dbReference>
<feature type="transmembrane region" description="Helical" evidence="9">
    <location>
        <begin position="277"/>
        <end position="296"/>
    </location>
</feature>
<accession>A0ABW8ZDV0</accession>
<feature type="transmembrane region" description="Helical" evidence="9">
    <location>
        <begin position="184"/>
        <end position="203"/>
    </location>
</feature>
<dbReference type="Proteomes" id="UP001629214">
    <property type="component" value="Unassembled WGS sequence"/>
</dbReference>
<dbReference type="PANTHER" id="PTHR21716:SF53">
    <property type="entry name" value="PERMEASE PERM-RELATED"/>
    <property type="match status" value="1"/>
</dbReference>
<evidence type="ECO:0000256" key="3">
    <source>
        <dbReference type="ARBA" id="ARBA00022448"/>
    </source>
</evidence>
<feature type="transmembrane region" description="Helical" evidence="9">
    <location>
        <begin position="243"/>
        <end position="271"/>
    </location>
</feature>
<comment type="caution">
    <text evidence="10">The sequence shown here is derived from an EMBL/GenBank/DDBJ whole genome shotgun (WGS) entry which is preliminary data.</text>
</comment>
<feature type="compositionally biased region" description="Polar residues" evidence="8">
    <location>
        <begin position="139"/>
        <end position="148"/>
    </location>
</feature>
<dbReference type="RefSeq" id="WP_408170380.1">
    <property type="nucleotide sequence ID" value="NZ_JAQQFR010000020.1"/>
</dbReference>